<reference evidence="1 2" key="1">
    <citation type="submission" date="2021-01" db="EMBL/GenBank/DDBJ databases">
        <title>Genomic Encyclopedia of Type Strains, Phase IV (KMG-IV): sequencing the most valuable type-strain genomes for metagenomic binning, comparative biology and taxonomic classification.</title>
        <authorList>
            <person name="Goeker M."/>
        </authorList>
    </citation>
    <scope>NUCLEOTIDE SEQUENCE [LARGE SCALE GENOMIC DNA]</scope>
    <source>
        <strain evidence="1 2">DSM 27513</strain>
    </source>
</reference>
<dbReference type="RefSeq" id="WP_205017587.1">
    <property type="nucleotide sequence ID" value="NZ_JAFBEI010000033.1"/>
</dbReference>
<comment type="caution">
    <text evidence="1">The sequence shown here is derived from an EMBL/GenBank/DDBJ whole genome shotgun (WGS) entry which is preliminary data.</text>
</comment>
<keyword evidence="2" id="KW-1185">Reference proteome</keyword>
<dbReference type="Proteomes" id="UP000809081">
    <property type="component" value="Unassembled WGS sequence"/>
</dbReference>
<evidence type="ECO:0000313" key="2">
    <source>
        <dbReference type="Proteomes" id="UP000809081"/>
    </source>
</evidence>
<evidence type="ECO:0000313" key="1">
    <source>
        <dbReference type="EMBL" id="MBM7636721.1"/>
    </source>
</evidence>
<accession>A0ABS2PNQ0</accession>
<proteinExistence type="predicted"/>
<dbReference type="InterPro" id="IPR016977">
    <property type="entry name" value="ComGF"/>
</dbReference>
<organism evidence="1 2">
    <name type="scientific">Streptococcus saliviloxodontae</name>
    <dbReference type="NCBI Taxonomy" id="1349416"/>
    <lineage>
        <taxon>Bacteria</taxon>
        <taxon>Bacillati</taxon>
        <taxon>Bacillota</taxon>
        <taxon>Bacilli</taxon>
        <taxon>Lactobacillales</taxon>
        <taxon>Streptococcaceae</taxon>
        <taxon>Streptococcus</taxon>
    </lineage>
</organism>
<dbReference type="PIRSF" id="PIRSF031611">
    <property type="entry name" value="Competence_ComGF"/>
    <property type="match status" value="1"/>
</dbReference>
<dbReference type="EMBL" id="JAFBEI010000033">
    <property type="protein sequence ID" value="MBM7636721.1"/>
    <property type="molecule type" value="Genomic_DNA"/>
</dbReference>
<dbReference type="NCBIfam" id="NF041002">
    <property type="entry name" value="pilin_ComGF"/>
    <property type="match status" value="1"/>
</dbReference>
<gene>
    <name evidence="1" type="ORF">JOC31_001545</name>
</gene>
<sequence length="146" mass="16654">MFQRSKQLAAFTLMECLVALLLIAGAVQVYQAMTQLLVADVRQIRKQETEDWLLFGQQLSLELSETTFERLSDNKLYVRKGNQELAFGQSKADDFRKTNADGRGYQPMVFGLSKTTITGDARRVQIKLTFKNGLERTFIYAFKNAT</sequence>
<protein>
    <submittedName>
        <fullName evidence="1">Competence protein ComGF</fullName>
    </submittedName>
</protein>
<name>A0ABS2PNQ0_9STRE</name>
<dbReference type="Pfam" id="PF15980">
    <property type="entry name" value="ComGF"/>
    <property type="match status" value="1"/>
</dbReference>